<feature type="domain" description="NADH-ubiquinone oxidoreductase 51kDa subunit iron-sulphur binding" evidence="7">
    <location>
        <begin position="303"/>
        <end position="380"/>
    </location>
</feature>
<dbReference type="InterPro" id="IPR037207">
    <property type="entry name" value="Nuop51_4Fe4S-bd_sf"/>
</dbReference>
<reference evidence="9" key="1">
    <citation type="journal article" date="2019" name="Int. J. Syst. Evol. Microbiol.">
        <title>The Global Catalogue of Microorganisms (GCM) 10K type strain sequencing project: providing services to taxonomists for standard genome sequencing and annotation.</title>
        <authorList>
            <consortium name="The Broad Institute Genomics Platform"/>
            <consortium name="The Broad Institute Genome Sequencing Center for Infectious Disease"/>
            <person name="Wu L."/>
            <person name="Ma J."/>
        </authorList>
    </citation>
    <scope>NUCLEOTIDE SEQUENCE [LARGE SCALE GENOMIC DNA]</scope>
    <source>
        <strain evidence="9">JCM 18537</strain>
    </source>
</reference>
<evidence type="ECO:0000313" key="9">
    <source>
        <dbReference type="Proteomes" id="UP001501645"/>
    </source>
</evidence>
<proteinExistence type="inferred from homology"/>
<evidence type="ECO:0000313" key="8">
    <source>
        <dbReference type="EMBL" id="GAA4775272.1"/>
    </source>
</evidence>
<dbReference type="PANTHER" id="PTHR43578">
    <property type="entry name" value="NADH-QUINONE OXIDOREDUCTASE SUBUNIT F"/>
    <property type="match status" value="1"/>
</dbReference>
<dbReference type="InterPro" id="IPR019575">
    <property type="entry name" value="Nuop51_4Fe4S-bd"/>
</dbReference>
<dbReference type="Gene3D" id="3.10.20.600">
    <property type="match status" value="1"/>
</dbReference>
<name>A0ABP9A7E4_9MICO</name>
<evidence type="ECO:0000256" key="5">
    <source>
        <dbReference type="ARBA" id="ARBA00023014"/>
    </source>
</evidence>
<dbReference type="InterPro" id="IPR011538">
    <property type="entry name" value="Nuo51_FMN-bd"/>
</dbReference>
<evidence type="ECO:0000259" key="6">
    <source>
        <dbReference type="Pfam" id="PF01512"/>
    </source>
</evidence>
<evidence type="ECO:0000256" key="3">
    <source>
        <dbReference type="ARBA" id="ARBA00022723"/>
    </source>
</evidence>
<dbReference type="Proteomes" id="UP001501645">
    <property type="component" value="Unassembled WGS sequence"/>
</dbReference>
<dbReference type="SUPFAM" id="SSF142019">
    <property type="entry name" value="Nqo1 FMN-binding domain-like"/>
    <property type="match status" value="1"/>
</dbReference>
<dbReference type="SUPFAM" id="SSF140490">
    <property type="entry name" value="Nqo1C-terminal domain-like"/>
    <property type="match status" value="1"/>
</dbReference>
<evidence type="ECO:0000256" key="4">
    <source>
        <dbReference type="ARBA" id="ARBA00023004"/>
    </source>
</evidence>
<gene>
    <name evidence="8" type="ORF">GCM10023351_19690</name>
</gene>
<keyword evidence="5" id="KW-0411">Iron-sulfur</keyword>
<comment type="caution">
    <text evidence="8">The sequence shown here is derived from an EMBL/GenBank/DDBJ whole genome shotgun (WGS) entry which is preliminary data.</text>
</comment>
<dbReference type="SUPFAM" id="SSF142984">
    <property type="entry name" value="Nqo1 middle domain-like"/>
    <property type="match status" value="1"/>
</dbReference>
<dbReference type="Pfam" id="PF10589">
    <property type="entry name" value="NADH_4Fe-4S"/>
    <property type="match status" value="1"/>
</dbReference>
<keyword evidence="4" id="KW-0408">Iron</keyword>
<sequence>MNAPARLLAAPDPSFAAHRSTFGAFRTLPLDDLLRELEASALTGRGGAGFPVHRKLAAVARASAGGGAPAVVANGSEGEALSAKDATLLARSPHLVVDGILLCAAALGAKDLRLVVDERAAPAVRAALAERDDAFAILVAPARGGFTGGEASALVAGLDGRMAVPADRVVRLSERGLRRAPTLVQNVETLAHIALIARYGADWHRLVGAPGDPGTRLVTVSGTRSPVVREVAGGTAIRTVLRAAGEPDDRPVLVGGFHGAWLEPAALDAALSPDGLARHDASPGAGVLHVLPDGRCGLQATGDILAVLAAASTRQCGPCANGLPRLAELLRLLLAGQDVRGELHRVAGLVDGRGACHHPDGTVRMLRSALAVFSADADAHAHGRCLAREGVAA</sequence>
<dbReference type="EMBL" id="BAABKO010000003">
    <property type="protein sequence ID" value="GAA4775272.1"/>
    <property type="molecule type" value="Genomic_DNA"/>
</dbReference>
<dbReference type="Pfam" id="PF01512">
    <property type="entry name" value="Complex1_51K"/>
    <property type="match status" value="1"/>
</dbReference>
<evidence type="ECO:0000259" key="7">
    <source>
        <dbReference type="Pfam" id="PF10589"/>
    </source>
</evidence>
<organism evidence="8 9">
    <name type="scientific">Microbacterium gilvum</name>
    <dbReference type="NCBI Taxonomy" id="1336204"/>
    <lineage>
        <taxon>Bacteria</taxon>
        <taxon>Bacillati</taxon>
        <taxon>Actinomycetota</taxon>
        <taxon>Actinomycetes</taxon>
        <taxon>Micrococcales</taxon>
        <taxon>Microbacteriaceae</taxon>
        <taxon>Microbacterium</taxon>
    </lineage>
</organism>
<evidence type="ECO:0000256" key="1">
    <source>
        <dbReference type="ARBA" id="ARBA00007523"/>
    </source>
</evidence>
<dbReference type="InterPro" id="IPR037225">
    <property type="entry name" value="Nuo51_FMN-bd_sf"/>
</dbReference>
<dbReference type="RefSeq" id="WP_345438622.1">
    <property type="nucleotide sequence ID" value="NZ_BAABKO010000003.1"/>
</dbReference>
<protein>
    <submittedName>
        <fullName evidence="8">NADH-ubiquinone oxidoreductase-F iron-sulfur binding region domain-containing protein</fullName>
    </submittedName>
</protein>
<accession>A0ABP9A7E4</accession>
<dbReference type="Gene3D" id="3.40.50.11540">
    <property type="entry name" value="NADH-ubiquinone oxidoreductase 51kDa subunit"/>
    <property type="match status" value="1"/>
</dbReference>
<keyword evidence="3" id="KW-0479">Metal-binding</keyword>
<evidence type="ECO:0000256" key="2">
    <source>
        <dbReference type="ARBA" id="ARBA00022485"/>
    </source>
</evidence>
<dbReference type="PANTHER" id="PTHR43578:SF3">
    <property type="entry name" value="NADH-QUINONE OXIDOREDUCTASE SUBUNIT F"/>
    <property type="match status" value="1"/>
</dbReference>
<dbReference type="Gene3D" id="1.20.1440.230">
    <property type="entry name" value="NADH-ubiquinone oxidoreductase 51kDa subunit, iron-sulphur binding domain"/>
    <property type="match status" value="1"/>
</dbReference>
<comment type="similarity">
    <text evidence="1">Belongs to the complex I 51 kDa subunit family.</text>
</comment>
<feature type="domain" description="NADH-ubiquinone oxidoreductase 51kDa subunit FMN-binding" evidence="6">
    <location>
        <begin position="39"/>
        <end position="194"/>
    </location>
</feature>
<keyword evidence="9" id="KW-1185">Reference proteome</keyword>
<keyword evidence="2" id="KW-0004">4Fe-4S</keyword>